<dbReference type="OrthoDB" id="10259133at2759"/>
<organism evidence="7 8">
    <name type="scientific">Anaeramoeba ignava</name>
    <name type="common">Anaerobic marine amoeba</name>
    <dbReference type="NCBI Taxonomy" id="1746090"/>
    <lineage>
        <taxon>Eukaryota</taxon>
        <taxon>Metamonada</taxon>
        <taxon>Anaeramoebidae</taxon>
        <taxon>Anaeramoeba</taxon>
    </lineage>
</organism>
<comment type="caution">
    <text evidence="7">The sequence shown here is derived from an EMBL/GenBank/DDBJ whole genome shotgun (WGS) entry which is preliminary data.</text>
</comment>
<dbReference type="Gene3D" id="2.60.40.1170">
    <property type="entry name" value="Mu homology domain, subdomain B"/>
    <property type="match status" value="2"/>
</dbReference>
<dbReference type="GO" id="GO:0012505">
    <property type="term" value="C:endomembrane system"/>
    <property type="evidence" value="ECO:0007669"/>
    <property type="project" value="UniProtKB-SubCell"/>
</dbReference>
<reference evidence="7" key="1">
    <citation type="submission" date="2022-10" db="EMBL/GenBank/DDBJ databases">
        <title>Novel sulphate-reducing endosymbionts in the free-living metamonad Anaeramoeba.</title>
        <authorList>
            <person name="Jerlstrom-Hultqvist J."/>
            <person name="Cepicka I."/>
            <person name="Gallot-Lavallee L."/>
            <person name="Salas-Leiva D."/>
            <person name="Curtis B.A."/>
            <person name="Zahonova K."/>
            <person name="Pipaliya S."/>
            <person name="Dacks J."/>
            <person name="Roger A.J."/>
        </authorList>
    </citation>
    <scope>NUCLEOTIDE SEQUENCE</scope>
    <source>
        <strain evidence="7">BMAN</strain>
    </source>
</reference>
<dbReference type="Pfam" id="PF01217">
    <property type="entry name" value="Clat_adaptor_s"/>
    <property type="match status" value="1"/>
</dbReference>
<keyword evidence="8" id="KW-1185">Reference proteome</keyword>
<dbReference type="InterPro" id="IPR022775">
    <property type="entry name" value="AP_mu_sigma_su"/>
</dbReference>
<dbReference type="OMA" id="HSRLEIM"/>
<dbReference type="FunFam" id="3.30.450.60:FF:000002">
    <property type="entry name" value="AP-2 complex subunit mu, putative"/>
    <property type="match status" value="1"/>
</dbReference>
<dbReference type="InterPro" id="IPR050431">
    <property type="entry name" value="Adaptor_comp_med_subunit"/>
</dbReference>
<dbReference type="InterPro" id="IPR011012">
    <property type="entry name" value="Longin-like_dom_sf"/>
</dbReference>
<name>A0A9Q0R8Z3_ANAIG</name>
<feature type="domain" description="MHD" evidence="6">
    <location>
        <begin position="170"/>
        <end position="397"/>
    </location>
</feature>
<accession>A0A9Q0R8Z3</accession>
<evidence type="ECO:0000256" key="4">
    <source>
        <dbReference type="ARBA" id="ARBA00023136"/>
    </source>
</evidence>
<dbReference type="PANTHER" id="PTHR10529">
    <property type="entry name" value="AP COMPLEX SUBUNIT MU"/>
    <property type="match status" value="1"/>
</dbReference>
<evidence type="ECO:0000256" key="5">
    <source>
        <dbReference type="PIRNR" id="PIRNR005992"/>
    </source>
</evidence>
<dbReference type="InterPro" id="IPR036168">
    <property type="entry name" value="AP2_Mu_C_sf"/>
</dbReference>
<evidence type="ECO:0000259" key="6">
    <source>
        <dbReference type="PROSITE" id="PS51072"/>
    </source>
</evidence>
<comment type="subcellular location">
    <subcellularLocation>
        <location evidence="1">Endomembrane system</location>
    </subcellularLocation>
</comment>
<comment type="similarity">
    <text evidence="5">Belongs to the adaptor complexes medium subunit family.</text>
</comment>
<dbReference type="SUPFAM" id="SSF49447">
    <property type="entry name" value="Second domain of Mu2 adaptin subunit (ap50) of ap2 adaptor"/>
    <property type="match status" value="1"/>
</dbReference>
<evidence type="ECO:0000313" key="8">
    <source>
        <dbReference type="Proteomes" id="UP001149090"/>
    </source>
</evidence>
<dbReference type="PROSITE" id="PS00990">
    <property type="entry name" value="CLAT_ADAPTOR_M_1"/>
    <property type="match status" value="1"/>
</dbReference>
<dbReference type="SUPFAM" id="SSF64356">
    <property type="entry name" value="SNARE-like"/>
    <property type="match status" value="1"/>
</dbReference>
<dbReference type="GO" id="GO:0016192">
    <property type="term" value="P:vesicle-mediated transport"/>
    <property type="evidence" value="ECO:0007669"/>
    <property type="project" value="InterPro"/>
</dbReference>
<dbReference type="PRINTS" id="PR00314">
    <property type="entry name" value="CLATHRINADPT"/>
</dbReference>
<dbReference type="AlphaFoldDB" id="A0A9Q0R8Z3"/>
<sequence length="398" mass="46014">MACSGIYILDPHGQILIMRNYRGDLLIARIKKVIQKVIHGDEEKYKQPIIEDEDGITYAYIQHKGLYFVAATKLNSNMLMIIQFLYKLVQVFQDYFGDVDEESIRDNFIVIHQLLDEMMDFGFPQFSESKILQEYINSEVYKPEKQEPKTIPMAVTGKVSWRSDGIIHNKNELFVDVIEEIRMVVNSTGRVINSEIIGKVNIISKLSGMPTVHFGLSDNFFFLHKEAVEKEKAKKKIEVDDVKLHSCVKYSLVECVTEKHPGSRIEYLVKVRSFFREKFTARNVHVYIPVLKDADSPKIKTTKGKCIYAPKIDSMDWNIKAFSGKKEYLLRAHFGLSSFKGEPNDEKRPVTVEFEIPGQTVSGMVIKYLKVHEKSGYEVLPWVRYLTCSIKNSYEIRI</sequence>
<evidence type="ECO:0000256" key="2">
    <source>
        <dbReference type="ARBA" id="ARBA00022448"/>
    </source>
</evidence>
<keyword evidence="2 5" id="KW-0813">Transport</keyword>
<protein>
    <submittedName>
        <fullName evidence="7">Adaptor protein complex 1 mu subunit</fullName>
    </submittedName>
</protein>
<dbReference type="Gene3D" id="3.30.450.60">
    <property type="match status" value="1"/>
</dbReference>
<dbReference type="GO" id="GO:0030131">
    <property type="term" value="C:clathrin adaptor complex"/>
    <property type="evidence" value="ECO:0007669"/>
    <property type="project" value="UniProtKB-UniRule"/>
</dbReference>
<dbReference type="Pfam" id="PF00928">
    <property type="entry name" value="Adap_comp_sub"/>
    <property type="match status" value="2"/>
</dbReference>
<keyword evidence="3 5" id="KW-0653">Protein transport</keyword>
<evidence type="ECO:0000256" key="3">
    <source>
        <dbReference type="ARBA" id="ARBA00022927"/>
    </source>
</evidence>
<dbReference type="Proteomes" id="UP001149090">
    <property type="component" value="Unassembled WGS sequence"/>
</dbReference>
<dbReference type="PIRSF" id="PIRSF005992">
    <property type="entry name" value="Clathrin_mu"/>
    <property type="match status" value="1"/>
</dbReference>
<proteinExistence type="inferred from homology"/>
<dbReference type="InterPro" id="IPR028565">
    <property type="entry name" value="MHD"/>
</dbReference>
<keyword evidence="4" id="KW-0472">Membrane</keyword>
<dbReference type="GO" id="GO:0006886">
    <property type="term" value="P:intracellular protein transport"/>
    <property type="evidence" value="ECO:0007669"/>
    <property type="project" value="UniProtKB-UniRule"/>
</dbReference>
<evidence type="ECO:0000256" key="1">
    <source>
        <dbReference type="ARBA" id="ARBA00004308"/>
    </source>
</evidence>
<dbReference type="InterPro" id="IPR001392">
    <property type="entry name" value="Clathrin_mu"/>
</dbReference>
<gene>
    <name evidence="7" type="ORF">M0811_10176</name>
</gene>
<dbReference type="InterPro" id="IPR018240">
    <property type="entry name" value="Clathrin_mu_CS"/>
</dbReference>
<dbReference type="EMBL" id="JAPDFW010000087">
    <property type="protein sequence ID" value="KAJ5071544.1"/>
    <property type="molecule type" value="Genomic_DNA"/>
</dbReference>
<dbReference type="PROSITE" id="PS51072">
    <property type="entry name" value="MHD"/>
    <property type="match status" value="1"/>
</dbReference>
<evidence type="ECO:0000313" key="7">
    <source>
        <dbReference type="EMBL" id="KAJ5071544.1"/>
    </source>
</evidence>